<feature type="domain" description="O-antigen ligase-related" evidence="6">
    <location>
        <begin position="272"/>
        <end position="440"/>
    </location>
</feature>
<dbReference type="InterPro" id="IPR051533">
    <property type="entry name" value="WaaL-like"/>
</dbReference>
<evidence type="ECO:0000259" key="6">
    <source>
        <dbReference type="Pfam" id="PF04932"/>
    </source>
</evidence>
<evidence type="ECO:0000313" key="7">
    <source>
        <dbReference type="EMBL" id="MBU2692290.1"/>
    </source>
</evidence>
<dbReference type="AlphaFoldDB" id="A0A948W7I9"/>
<reference evidence="7" key="1">
    <citation type="submission" date="2021-05" db="EMBL/GenBank/DDBJ databases">
        <title>Energy efficiency and biological interactions define the core microbiome of deep oligotrophic groundwater.</title>
        <authorList>
            <person name="Mehrshad M."/>
            <person name="Lopez-Fernandez M."/>
            <person name="Bell E."/>
            <person name="Bernier-Latmani R."/>
            <person name="Bertilsson S."/>
            <person name="Dopson M."/>
        </authorList>
    </citation>
    <scope>NUCLEOTIDE SEQUENCE</scope>
    <source>
        <strain evidence="7">Modern_marine.mb.64</strain>
    </source>
</reference>
<dbReference type="PANTHER" id="PTHR37422">
    <property type="entry name" value="TEICHURONIC ACID BIOSYNTHESIS PROTEIN TUAE"/>
    <property type="match status" value="1"/>
</dbReference>
<organism evidence="7 8">
    <name type="scientific">Eiseniibacteriota bacterium</name>
    <dbReference type="NCBI Taxonomy" id="2212470"/>
    <lineage>
        <taxon>Bacteria</taxon>
        <taxon>Candidatus Eiseniibacteriota</taxon>
    </lineage>
</organism>
<feature type="transmembrane region" description="Helical" evidence="5">
    <location>
        <begin position="384"/>
        <end position="405"/>
    </location>
</feature>
<evidence type="ECO:0000256" key="2">
    <source>
        <dbReference type="ARBA" id="ARBA00022692"/>
    </source>
</evidence>
<dbReference type="Proteomes" id="UP000777784">
    <property type="component" value="Unassembled WGS sequence"/>
</dbReference>
<evidence type="ECO:0000256" key="4">
    <source>
        <dbReference type="ARBA" id="ARBA00023136"/>
    </source>
</evidence>
<feature type="transmembrane region" description="Helical" evidence="5">
    <location>
        <begin position="467"/>
        <end position="486"/>
    </location>
</feature>
<keyword evidence="4 5" id="KW-0472">Membrane</keyword>
<keyword evidence="3 5" id="KW-1133">Transmembrane helix</keyword>
<comment type="caution">
    <text evidence="7">The sequence shown here is derived from an EMBL/GenBank/DDBJ whole genome shotgun (WGS) entry which is preliminary data.</text>
</comment>
<dbReference type="GO" id="GO:0016020">
    <property type="term" value="C:membrane"/>
    <property type="evidence" value="ECO:0007669"/>
    <property type="project" value="UniProtKB-SubCell"/>
</dbReference>
<sequence length="518" mass="57562">MKELSTNGLADLAPAFSPAKTALIALPAAFVCGAIAAHAPAMAILLPIGLILFIYGVRYPIRFFAGYLFYCSVELFLTNKLLGNSAMMARLSSEALLLGVSAAVLLNIFIQRGRLHRTPADIPFFAFVFVCLFSAFMNGIGVTPVALGMRIYLRYAIPFYALIQLQPSRDELRPILYAILWAFGIQVGVGLLEALAPAILKPVFLARSESAMLGLTIAKGQTFTRTDLHTAIFGTLENYNNYGAFLALTIPVIFLICKFKVVRSGRILLPALLVFAVIALVLTGSRSSMIAFSMGSMIIFWKMKRRWAVAVLLIGVLMLGAMALSTINANRGLALQEHEIYSDSLMDRWFLVLQPGQLDSSPYRNFRLYLWQHIGKYILLRSPFFGLGIGTFGSLYSTQMFSGLYEDLNIHARHVQHFIGDSNWITIYAQTGLLGLLSYFGIFIRFGRRKKPGSDQRAHPMHKMFQLLMPVFLTTFLIVAIFGPYFEARTTSLLLWIVAAMNIAVFHGKLVDEMEPSS</sequence>
<feature type="transmembrane region" description="Helical" evidence="5">
    <location>
        <begin position="175"/>
        <end position="200"/>
    </location>
</feature>
<comment type="subcellular location">
    <subcellularLocation>
        <location evidence="1">Membrane</location>
        <topology evidence="1">Multi-pass membrane protein</topology>
    </subcellularLocation>
</comment>
<feature type="transmembrane region" description="Helical" evidence="5">
    <location>
        <begin position="271"/>
        <end position="301"/>
    </location>
</feature>
<dbReference type="GO" id="GO:0016874">
    <property type="term" value="F:ligase activity"/>
    <property type="evidence" value="ECO:0007669"/>
    <property type="project" value="UniProtKB-KW"/>
</dbReference>
<feature type="transmembrane region" description="Helical" evidence="5">
    <location>
        <begin position="425"/>
        <end position="446"/>
    </location>
</feature>
<evidence type="ECO:0000256" key="3">
    <source>
        <dbReference type="ARBA" id="ARBA00022989"/>
    </source>
</evidence>
<evidence type="ECO:0000256" key="5">
    <source>
        <dbReference type="SAM" id="Phobius"/>
    </source>
</evidence>
<feature type="transmembrane region" description="Helical" evidence="5">
    <location>
        <begin position="122"/>
        <end position="141"/>
    </location>
</feature>
<keyword evidence="7" id="KW-0436">Ligase</keyword>
<dbReference type="InterPro" id="IPR007016">
    <property type="entry name" value="O-antigen_ligase-rel_domated"/>
</dbReference>
<name>A0A948W7I9_UNCEI</name>
<keyword evidence="2 5" id="KW-0812">Transmembrane</keyword>
<gene>
    <name evidence="7" type="ORF">KJ970_15310</name>
</gene>
<feature type="transmembrane region" description="Helical" evidence="5">
    <location>
        <begin position="307"/>
        <end position="327"/>
    </location>
</feature>
<feature type="transmembrane region" description="Helical" evidence="5">
    <location>
        <begin position="88"/>
        <end position="110"/>
    </location>
</feature>
<protein>
    <submittedName>
        <fullName evidence="7">O-antigen ligase family protein</fullName>
    </submittedName>
</protein>
<proteinExistence type="predicted"/>
<dbReference type="PANTHER" id="PTHR37422:SF13">
    <property type="entry name" value="LIPOPOLYSACCHARIDE BIOSYNTHESIS PROTEIN PA4999-RELATED"/>
    <property type="match status" value="1"/>
</dbReference>
<evidence type="ECO:0000313" key="8">
    <source>
        <dbReference type="Proteomes" id="UP000777784"/>
    </source>
</evidence>
<evidence type="ECO:0000256" key="1">
    <source>
        <dbReference type="ARBA" id="ARBA00004141"/>
    </source>
</evidence>
<feature type="transmembrane region" description="Helical" evidence="5">
    <location>
        <begin position="242"/>
        <end position="259"/>
    </location>
</feature>
<dbReference type="Pfam" id="PF04932">
    <property type="entry name" value="Wzy_C"/>
    <property type="match status" value="1"/>
</dbReference>
<feature type="transmembrane region" description="Helical" evidence="5">
    <location>
        <begin position="24"/>
        <end position="57"/>
    </location>
</feature>
<accession>A0A948W7I9</accession>
<dbReference type="EMBL" id="JAHJDP010000087">
    <property type="protein sequence ID" value="MBU2692290.1"/>
    <property type="molecule type" value="Genomic_DNA"/>
</dbReference>